<accession>A0A8H3EX95</accession>
<feature type="domain" description="Sulfatase N-terminal" evidence="6">
    <location>
        <begin position="42"/>
        <end position="411"/>
    </location>
</feature>
<dbReference type="EMBL" id="CAJPDR010000062">
    <property type="protein sequence ID" value="CAF9913473.1"/>
    <property type="molecule type" value="Genomic_DNA"/>
</dbReference>
<keyword evidence="8" id="KW-1185">Reference proteome</keyword>
<dbReference type="InterPro" id="IPR024607">
    <property type="entry name" value="Sulfatase_CS"/>
</dbReference>
<dbReference type="Pfam" id="PF00884">
    <property type="entry name" value="Sulfatase"/>
    <property type="match status" value="1"/>
</dbReference>
<evidence type="ECO:0000256" key="5">
    <source>
        <dbReference type="SAM" id="SignalP"/>
    </source>
</evidence>
<dbReference type="GO" id="GO:0005539">
    <property type="term" value="F:glycosaminoglycan binding"/>
    <property type="evidence" value="ECO:0007669"/>
    <property type="project" value="TreeGrafter"/>
</dbReference>
<organism evidence="7 8">
    <name type="scientific">Alectoria fallacina</name>
    <dbReference type="NCBI Taxonomy" id="1903189"/>
    <lineage>
        <taxon>Eukaryota</taxon>
        <taxon>Fungi</taxon>
        <taxon>Dikarya</taxon>
        <taxon>Ascomycota</taxon>
        <taxon>Pezizomycotina</taxon>
        <taxon>Lecanoromycetes</taxon>
        <taxon>OSLEUM clade</taxon>
        <taxon>Lecanoromycetidae</taxon>
        <taxon>Lecanorales</taxon>
        <taxon>Lecanorineae</taxon>
        <taxon>Parmeliaceae</taxon>
        <taxon>Alectoria</taxon>
    </lineage>
</organism>
<protein>
    <recommendedName>
        <fullName evidence="6">Sulfatase N-terminal domain-containing protein</fullName>
    </recommendedName>
</protein>
<dbReference type="PANTHER" id="PTHR43108">
    <property type="entry name" value="N-ACETYLGLUCOSAMINE-6-SULFATASE FAMILY MEMBER"/>
    <property type="match status" value="1"/>
</dbReference>
<evidence type="ECO:0000259" key="6">
    <source>
        <dbReference type="Pfam" id="PF00884"/>
    </source>
</evidence>
<dbReference type="PROSITE" id="PS00523">
    <property type="entry name" value="SULFATASE_1"/>
    <property type="match status" value="1"/>
</dbReference>
<keyword evidence="2 5" id="KW-0732">Signal</keyword>
<proteinExistence type="inferred from homology"/>
<dbReference type="InterPro" id="IPR017850">
    <property type="entry name" value="Alkaline_phosphatase_core_sf"/>
</dbReference>
<dbReference type="PANTHER" id="PTHR43108:SF8">
    <property type="entry name" value="SD21168P"/>
    <property type="match status" value="1"/>
</dbReference>
<comment type="similarity">
    <text evidence="1">Belongs to the sulfatase family.</text>
</comment>
<evidence type="ECO:0000256" key="2">
    <source>
        <dbReference type="ARBA" id="ARBA00022729"/>
    </source>
</evidence>
<dbReference type="CDD" id="cd16147">
    <property type="entry name" value="G6S"/>
    <property type="match status" value="1"/>
</dbReference>
<keyword evidence="3" id="KW-0378">Hydrolase</keyword>
<evidence type="ECO:0000313" key="8">
    <source>
        <dbReference type="Proteomes" id="UP000664203"/>
    </source>
</evidence>
<evidence type="ECO:0000256" key="3">
    <source>
        <dbReference type="ARBA" id="ARBA00022801"/>
    </source>
</evidence>
<dbReference type="AlphaFoldDB" id="A0A8H3EX95"/>
<dbReference type="SUPFAM" id="SSF53649">
    <property type="entry name" value="Alkaline phosphatase-like"/>
    <property type="match status" value="1"/>
</dbReference>
<feature type="chain" id="PRO_5034557987" description="Sulfatase N-terminal domain-containing protein" evidence="5">
    <location>
        <begin position="21"/>
        <end position="469"/>
    </location>
</feature>
<reference evidence="7" key="1">
    <citation type="submission" date="2021-03" db="EMBL/GenBank/DDBJ databases">
        <authorList>
            <person name="Tagirdzhanova G."/>
        </authorList>
    </citation>
    <scope>NUCLEOTIDE SEQUENCE</scope>
</reference>
<evidence type="ECO:0000313" key="7">
    <source>
        <dbReference type="EMBL" id="CAF9913473.1"/>
    </source>
</evidence>
<evidence type="ECO:0000256" key="4">
    <source>
        <dbReference type="ARBA" id="ARBA00023180"/>
    </source>
</evidence>
<evidence type="ECO:0000256" key="1">
    <source>
        <dbReference type="ARBA" id="ARBA00008779"/>
    </source>
</evidence>
<dbReference type="OrthoDB" id="96314at2759"/>
<gene>
    <name evidence="7" type="ORF">ALECFALPRED_008831</name>
</gene>
<dbReference type="Gene3D" id="3.40.720.10">
    <property type="entry name" value="Alkaline Phosphatase, subunit A"/>
    <property type="match status" value="1"/>
</dbReference>
<comment type="caution">
    <text evidence="7">The sequence shown here is derived from an EMBL/GenBank/DDBJ whole genome shotgun (WGS) entry which is preliminary data.</text>
</comment>
<keyword evidence="4" id="KW-0325">Glycoprotein</keyword>
<dbReference type="FunFam" id="3.40.720.10:FF:000051">
    <property type="entry name" value="Arylsulfatase"/>
    <property type="match status" value="1"/>
</dbReference>
<dbReference type="InterPro" id="IPR000917">
    <property type="entry name" value="Sulfatase_N"/>
</dbReference>
<dbReference type="GO" id="GO:0008449">
    <property type="term" value="F:N-acetylglucosamine-6-sulfatase activity"/>
    <property type="evidence" value="ECO:0007669"/>
    <property type="project" value="TreeGrafter"/>
</dbReference>
<name>A0A8H3EX95_9LECA</name>
<dbReference type="Proteomes" id="UP000664203">
    <property type="component" value="Unassembled WGS sequence"/>
</dbReference>
<feature type="signal peptide" evidence="5">
    <location>
        <begin position="1"/>
        <end position="20"/>
    </location>
</feature>
<sequence length="469" mass="52567">MPSSIAIALTLILIARAALARDLISRDMQHPLTSSSFGNSRPNIVFFLTDDQDAHLDSLSYQPFVQKHLVNEGLAFQRHFCTVALCCPSRVNLWTGKAAHNTNVTDVNPPYGGYPKFVSQGLNEQYLPVWLQDAGYNTFYTGKLFNAHTVENHHSPYPAGFTGSDFLLDPYTYEYLNSTWQRNRDPPVSHEGQYTTDVLAHKAKGFLDDAVKAGEPFFLTIAPVAPHSNVEVHGGSAIDPQGSFTITPPISAERHKHLFTNVKIPRTDHFNPEKAGRPHLYSIAICMLTMMQPSGANWVHRLPRQSDAQVDYNDEFYRSRLRALQPIDELVDNVFRLLDDYGILDNTYVFYTSDNGYHIGQHRLPPGKECGYEEDVNIPLIVRGPGIPRGSATDQVTSHTDLVPTIFDLVGLEIKDDFDGAAIKLHEDELQESLRTRQEHVNLEYWGFALAEGKYGYGEGEAEGNDCQT</sequence>